<dbReference type="EMBL" id="CBSY010000261">
    <property type="protein sequence ID" value="CDH21740.1"/>
    <property type="molecule type" value="Genomic_DNA"/>
</dbReference>
<evidence type="ECO:0000313" key="1">
    <source>
        <dbReference type="EMBL" id="CDH21740.1"/>
    </source>
</evidence>
<dbReference type="HOGENOM" id="CLU_3013284_0_0_6"/>
<evidence type="ECO:0000313" key="2">
    <source>
        <dbReference type="Proteomes" id="UP000028500"/>
    </source>
</evidence>
<proteinExistence type="predicted"/>
<reference evidence="1" key="1">
    <citation type="submission" date="2013-07" db="EMBL/GenBank/DDBJ databases">
        <title>Sub-species coevolution in mutualistic symbiosis.</title>
        <authorList>
            <person name="Murfin K."/>
            <person name="Klassen J."/>
            <person name="Lee M."/>
            <person name="Forst S."/>
            <person name="Stock P."/>
            <person name="Goodrich-Blair H."/>
        </authorList>
    </citation>
    <scope>NUCLEOTIDE SEQUENCE [LARGE SCALE GENOMIC DNA]</scope>
    <source>
        <strain evidence="1">Kraussei Quebec</strain>
    </source>
</reference>
<dbReference type="AlphaFoldDB" id="A0A077PB99"/>
<keyword evidence="2" id="KW-1185">Reference proteome</keyword>
<gene>
    <name evidence="1" type="ORF">XBKQ1_70008</name>
</gene>
<accession>A0A077PB99</accession>
<sequence length="57" mass="6639">MLLRLFASGKWGYPKATIKAPAVKLRLFSPPSLYKLGRMFNRLRQHLISHLIFLTLK</sequence>
<comment type="caution">
    <text evidence="1">The sequence shown here is derived from an EMBL/GenBank/DDBJ whole genome shotgun (WGS) entry which is preliminary data.</text>
</comment>
<dbReference type="Proteomes" id="UP000028500">
    <property type="component" value="Unassembled WGS sequence"/>
</dbReference>
<protein>
    <submittedName>
        <fullName evidence="1">Uncharacterized protein</fullName>
    </submittedName>
</protein>
<organism evidence="1 2">
    <name type="scientific">Xenorhabdus bovienii str. kraussei Quebec</name>
    <dbReference type="NCBI Taxonomy" id="1398203"/>
    <lineage>
        <taxon>Bacteria</taxon>
        <taxon>Pseudomonadati</taxon>
        <taxon>Pseudomonadota</taxon>
        <taxon>Gammaproteobacteria</taxon>
        <taxon>Enterobacterales</taxon>
        <taxon>Morganellaceae</taxon>
        <taxon>Xenorhabdus</taxon>
    </lineage>
</organism>
<name>A0A077PB99_XENBV</name>